<dbReference type="Proteomes" id="UP000242877">
    <property type="component" value="Unassembled WGS sequence"/>
</dbReference>
<dbReference type="SUPFAM" id="SSF54001">
    <property type="entry name" value="Cysteine proteinases"/>
    <property type="match status" value="1"/>
</dbReference>
<dbReference type="EMBL" id="AZGZ01000064">
    <property type="protein sequence ID" value="KZZ86568.1"/>
    <property type="molecule type" value="Genomic_DNA"/>
</dbReference>
<feature type="compositionally biased region" description="Polar residues" evidence="5">
    <location>
        <begin position="1193"/>
        <end position="1208"/>
    </location>
</feature>
<protein>
    <submittedName>
        <fullName evidence="8">Peptidase C48, SUMO/Sentrin/Ubl1</fullName>
    </submittedName>
</protein>
<dbReference type="GO" id="GO:0008234">
    <property type="term" value="F:cysteine-type peptidase activity"/>
    <property type="evidence" value="ECO:0007669"/>
    <property type="project" value="UniProtKB-KW"/>
</dbReference>
<reference evidence="8 9" key="1">
    <citation type="journal article" date="2016" name="Genome Biol. Evol.">
        <title>Divergent and convergent evolution of fungal pathogenicity.</title>
        <authorList>
            <person name="Shang Y."/>
            <person name="Xiao G."/>
            <person name="Zheng P."/>
            <person name="Cen K."/>
            <person name="Zhan S."/>
            <person name="Wang C."/>
        </authorList>
    </citation>
    <scope>NUCLEOTIDE SEQUENCE [LARGE SCALE GENOMIC DNA]</scope>
    <source>
        <strain evidence="8 9">ARSEF 7405</strain>
    </source>
</reference>
<keyword evidence="3" id="KW-0378">Hydrolase</keyword>
<feature type="compositionally biased region" description="Polar residues" evidence="5">
    <location>
        <begin position="589"/>
        <end position="620"/>
    </location>
</feature>
<keyword evidence="9" id="KW-1185">Reference proteome</keyword>
<evidence type="ECO:0000256" key="2">
    <source>
        <dbReference type="ARBA" id="ARBA00022670"/>
    </source>
</evidence>
<dbReference type="InterPro" id="IPR022190">
    <property type="entry name" value="DUF3716"/>
</dbReference>
<evidence type="ECO:0000256" key="4">
    <source>
        <dbReference type="ARBA" id="ARBA00022807"/>
    </source>
</evidence>
<comment type="similarity">
    <text evidence="1">Belongs to the peptidase C48 family.</text>
</comment>
<feature type="region of interest" description="Disordered" evidence="5">
    <location>
        <begin position="486"/>
        <end position="640"/>
    </location>
</feature>
<feature type="compositionally biased region" description="Low complexity" evidence="5">
    <location>
        <begin position="382"/>
        <end position="394"/>
    </location>
</feature>
<feature type="signal peptide" evidence="6">
    <location>
        <begin position="1"/>
        <end position="22"/>
    </location>
</feature>
<organism evidence="8 9">
    <name type="scientific">Ascosphaera apis ARSEF 7405</name>
    <dbReference type="NCBI Taxonomy" id="392613"/>
    <lineage>
        <taxon>Eukaryota</taxon>
        <taxon>Fungi</taxon>
        <taxon>Dikarya</taxon>
        <taxon>Ascomycota</taxon>
        <taxon>Pezizomycotina</taxon>
        <taxon>Eurotiomycetes</taxon>
        <taxon>Eurotiomycetidae</taxon>
        <taxon>Onygenales</taxon>
        <taxon>Ascosphaeraceae</taxon>
        <taxon>Ascosphaera</taxon>
    </lineage>
</organism>
<dbReference type="InterPro" id="IPR038765">
    <property type="entry name" value="Papain-like_cys_pep_sf"/>
</dbReference>
<accession>A0A167USY5</accession>
<dbReference type="Pfam" id="PF02902">
    <property type="entry name" value="Peptidase_C48"/>
    <property type="match status" value="1"/>
</dbReference>
<keyword evidence="4" id="KW-0788">Thiol protease</keyword>
<dbReference type="InterPro" id="IPR003653">
    <property type="entry name" value="Peptidase_C48_C"/>
</dbReference>
<keyword evidence="6" id="KW-0732">Signal</keyword>
<dbReference type="PANTHER" id="PTHR46468">
    <property type="entry name" value="SENTRIN-SPECIFIC PROTEASE 8"/>
    <property type="match status" value="1"/>
</dbReference>
<sequence>MSAKSCSAPAMVVLICVLGVSGFRGCFSVATVGVPTGHVVAHDEDEEMIEVPPGCSANPDLRVGIQYRILYNESEITLEVQCAGKEQPHHTVRITDKGKETFFNHRKEFKRFFKLDFAKEVPPPKSTSDSTKYIYQCAGNAAPFKCKACTENGLFTTCVIYPYYLTKSVRFACVNCFLCRRADSCEHNPDRIASRTNIGGPLQSNDLVQSIPLAYGVKAVAPAATTISSGQIRALHAIGLVIAPAGSIPQSEAPRSQRQADERCQQTVSLINHHLAAYQKRHRGEPPLLRIVDTLEEAAFVSTEGSISLASSPEPVYSERKVKTKPLKAIPSSNKRSQPDSAIQPLSKESRVALAQTASTTASLPAPITASHLQRTGSSTLISPASAIPSQAPSVKDKSKKRKRSGDKKGDGKSHKHHKTHSSIASTAAENKTQELTSFGENALVSASSQSVSQEMENLTSISFSSPEVDLAANNANATTNTIATADGATEGSGSIWEMPATPVSTPLQTPKRYVPKSRPVTAFKEPLPRPRYNSHNPSPLKQVSNVPVTSEVPQTHKALSSTNLALPEPVSASSSAPWINVDKGASHQHVSTSPNAGRRVTTTSGDSSEILQQLSASNHQRNHVAADSKDTEDDSDDPDVIDIELFQPKYTLGSSRQFQNTSSPKKVSSHGIIYANATAKNFSDAAARYKPLEEVLARVPSNGIIFTYRKGSLSSPMPRTSDREFPLGYIDDDLLSNALHLLEERLEWRAQVVQCSNQYFAMASQEHQILQGSEWFDDIIISCYLFLLHNAYGPRPKRLFTWIDSVFADDILRRRGSEHPLGPEWSTRTKELRSARFVLIPVNTHHHWVLVVIDKKSRSFAVGDSNSSTDQFAFARKLIDPILHFLRSHEAIPLVDGTDTWEYLGNFLPQQENTYDCGAFVCAGAKLVLETGDISRKLSFKQEDVTAFRTQMLVDLINGHALSFNPLPSVTQLAIDHERSGLLRCEPGSTTTPRKSKARSSEGLTATVSSHVLPAAQTLAVNRRLTFSSVLSLPSTPVTKGEKLLSPKSLRVGTNVLATSPLPATADARSSLLMQKENAPPVNGNKVPFIHQLVPAKVPSLTKNSLSPRHQYRAPSNPLSTEMIDELDGLLGEKENSSVSLLEDGCGDSAAVACAVPNVPVDNPCIVAYRDNGNDLISKTITPHRTDAKARLTTTDGRPSSVLQEPKSSLGLLPSSSGRHPFFKPAKFPVGQPLLADPNPAGLTPEEKFAYDNITPEEGRSIMTIPIHKFPMLDLSTSPRLSEDVEKPIKQEPSSDDNVLNAVPAVDDNYVVYQPKPRKAPKPPRRISSAWIVGVSKNWGRRKRAGPYEGVYRKQHDTDSICEIAKSQWTAVNAHTTKSELSPPFREVRWGIDPHPLSSKKHPFFKPATIKVPVNDTRPIDTNPEGLTPEERYAYENITPEEGRSMMTIPIHKFPMPELPNTSTSSVDTDRPIKQEPSTDDNVLNAVPAVDDNYVVYQPKPRKAPKPPRRISSAWIVGVSKNWGRRKKAGPYEGVYRKQRKR</sequence>
<feature type="compositionally biased region" description="Polar residues" evidence="5">
    <location>
        <begin position="331"/>
        <end position="341"/>
    </location>
</feature>
<feature type="region of interest" description="Disordered" evidence="5">
    <location>
        <begin position="1462"/>
        <end position="1482"/>
    </location>
</feature>
<evidence type="ECO:0000256" key="3">
    <source>
        <dbReference type="ARBA" id="ARBA00022801"/>
    </source>
</evidence>
<proteinExistence type="inferred from homology"/>
<feature type="compositionally biased region" description="Polar residues" evidence="5">
    <location>
        <begin position="534"/>
        <end position="565"/>
    </location>
</feature>
<dbReference type="Gene3D" id="3.40.395.10">
    <property type="entry name" value="Adenoviral Proteinase, Chain A"/>
    <property type="match status" value="1"/>
</dbReference>
<dbReference type="OrthoDB" id="1939479at2759"/>
<feature type="region of interest" description="Disordered" evidence="5">
    <location>
        <begin position="985"/>
        <end position="1005"/>
    </location>
</feature>
<feature type="domain" description="Ubiquitin-like protease family profile" evidence="7">
    <location>
        <begin position="761"/>
        <end position="929"/>
    </location>
</feature>
<dbReference type="GO" id="GO:0006508">
    <property type="term" value="P:proteolysis"/>
    <property type="evidence" value="ECO:0007669"/>
    <property type="project" value="UniProtKB-KW"/>
</dbReference>
<feature type="compositionally biased region" description="Acidic residues" evidence="5">
    <location>
        <begin position="631"/>
        <end position="640"/>
    </location>
</feature>
<feature type="region of interest" description="Disordered" evidence="5">
    <location>
        <begin position="309"/>
        <end position="361"/>
    </location>
</feature>
<dbReference type="PANTHER" id="PTHR46468:SF1">
    <property type="entry name" value="SENTRIN-SPECIFIC PROTEASE 8"/>
    <property type="match status" value="1"/>
</dbReference>
<feature type="region of interest" description="Disordered" evidence="5">
    <location>
        <begin position="1192"/>
        <end position="1217"/>
    </location>
</feature>
<name>A0A167USY5_9EURO</name>
<dbReference type="PROSITE" id="PS50600">
    <property type="entry name" value="ULP_PROTEASE"/>
    <property type="match status" value="1"/>
</dbReference>
<dbReference type="Pfam" id="PF12511">
    <property type="entry name" value="DUF3716"/>
    <property type="match status" value="1"/>
</dbReference>
<evidence type="ECO:0000259" key="7">
    <source>
        <dbReference type="PROSITE" id="PS50600"/>
    </source>
</evidence>
<evidence type="ECO:0000313" key="9">
    <source>
        <dbReference type="Proteomes" id="UP000242877"/>
    </source>
</evidence>
<evidence type="ECO:0000313" key="8">
    <source>
        <dbReference type="EMBL" id="KZZ86568.1"/>
    </source>
</evidence>
<dbReference type="GO" id="GO:0000338">
    <property type="term" value="P:protein deneddylation"/>
    <property type="evidence" value="ECO:0007669"/>
    <property type="project" value="TreeGrafter"/>
</dbReference>
<dbReference type="VEuPathDB" id="FungiDB:AAP_06434"/>
<dbReference type="GO" id="GO:0019784">
    <property type="term" value="F:deNEDDylase activity"/>
    <property type="evidence" value="ECO:0007669"/>
    <property type="project" value="InterPro"/>
</dbReference>
<dbReference type="InterPro" id="IPR044613">
    <property type="entry name" value="Nep1/2-like"/>
</dbReference>
<gene>
    <name evidence="8" type="ORF">AAP_06434</name>
</gene>
<evidence type="ECO:0000256" key="5">
    <source>
        <dbReference type="SAM" id="MobiDB-lite"/>
    </source>
</evidence>
<comment type="caution">
    <text evidence="8">The sequence shown here is derived from an EMBL/GenBank/DDBJ whole genome shotgun (WGS) entry which is preliminary data.</text>
</comment>
<keyword evidence="2" id="KW-0645">Protease</keyword>
<feature type="region of interest" description="Disordered" evidence="5">
    <location>
        <begin position="381"/>
        <end position="428"/>
    </location>
</feature>
<evidence type="ECO:0000256" key="1">
    <source>
        <dbReference type="ARBA" id="ARBA00005234"/>
    </source>
</evidence>
<feature type="chain" id="PRO_5007893151" evidence="6">
    <location>
        <begin position="23"/>
        <end position="1543"/>
    </location>
</feature>
<evidence type="ECO:0000256" key="6">
    <source>
        <dbReference type="SAM" id="SignalP"/>
    </source>
</evidence>